<dbReference type="STRING" id="1161919.EPIR_2200"/>
<dbReference type="EMBL" id="CAHS01000015">
    <property type="protein sequence ID" value="CCG87565.1"/>
    <property type="molecule type" value="Genomic_DNA"/>
</dbReference>
<keyword evidence="1" id="KW-0472">Membrane</keyword>
<evidence type="ECO:0000313" key="3">
    <source>
        <dbReference type="Proteomes" id="UP000018217"/>
    </source>
</evidence>
<name>V5Z9F3_9GAMM</name>
<feature type="transmembrane region" description="Helical" evidence="1">
    <location>
        <begin position="21"/>
        <end position="43"/>
    </location>
</feature>
<dbReference type="AlphaFoldDB" id="V5Z9F3"/>
<accession>V5Z9F3</accession>
<evidence type="ECO:0000256" key="1">
    <source>
        <dbReference type="SAM" id="Phobius"/>
    </source>
</evidence>
<keyword evidence="1" id="KW-0812">Transmembrane</keyword>
<keyword evidence="1" id="KW-1133">Transmembrane helix</keyword>
<comment type="caution">
    <text evidence="2">The sequence shown here is derived from an EMBL/GenBank/DDBJ whole genome shotgun (WGS) entry which is preliminary data.</text>
</comment>
<evidence type="ECO:0000313" key="2">
    <source>
        <dbReference type="EMBL" id="CCG87565.1"/>
    </source>
</evidence>
<proteinExistence type="predicted"/>
<gene>
    <name evidence="2" type="ORF">EPIR_2200</name>
</gene>
<keyword evidence="3" id="KW-1185">Reference proteome</keyword>
<reference evidence="2 3" key="1">
    <citation type="journal article" date="2013" name="Syst. Appl. Microbiol.">
        <title>Phylogenetic position and virulence apparatus of the pear flower necrosis pathogen Erwinia piriflorinigrans CFBP 5888T as assessed by comparative genomics.</title>
        <authorList>
            <person name="Smits T.H."/>
            <person name="Rezzonico F."/>
            <person name="Lopez M.M."/>
            <person name="Blom J."/>
            <person name="Goesmann A."/>
            <person name="Frey J.E."/>
            <person name="Duffy B."/>
        </authorList>
    </citation>
    <scope>NUCLEOTIDE SEQUENCE [LARGE SCALE GENOMIC DNA]</scope>
    <source>
        <strain evidence="3">CFBP5888</strain>
    </source>
</reference>
<protein>
    <submittedName>
        <fullName evidence="2">Uncharacterized protein</fullName>
    </submittedName>
</protein>
<dbReference type="Proteomes" id="UP000018217">
    <property type="component" value="Unassembled WGS sequence"/>
</dbReference>
<organism evidence="2 3">
    <name type="scientific">Erwinia piriflorinigrans CFBP 5888</name>
    <dbReference type="NCBI Taxonomy" id="1161919"/>
    <lineage>
        <taxon>Bacteria</taxon>
        <taxon>Pseudomonadati</taxon>
        <taxon>Pseudomonadota</taxon>
        <taxon>Gammaproteobacteria</taxon>
        <taxon>Enterobacterales</taxon>
        <taxon>Erwiniaceae</taxon>
        <taxon>Erwinia</taxon>
    </lineage>
</organism>
<sequence>MERADAEILSRAISQTMFQRNNLWGTILFFRFHFFSPPITILFL</sequence>